<protein>
    <recommendedName>
        <fullName evidence="3">Ribbon-helix-helix protein, copG family</fullName>
    </recommendedName>
</protein>
<comment type="caution">
    <text evidence="1">The sequence shown here is derived from an EMBL/GenBank/DDBJ whole genome shotgun (WGS) entry which is preliminary data.</text>
</comment>
<evidence type="ECO:0008006" key="3">
    <source>
        <dbReference type="Google" id="ProtNLM"/>
    </source>
</evidence>
<proteinExistence type="predicted"/>
<keyword evidence="2" id="KW-1185">Reference proteome</keyword>
<accession>A0ABS0S9Z2</accession>
<name>A0ABS0S9Z2_9HYPH</name>
<evidence type="ECO:0000313" key="2">
    <source>
        <dbReference type="Proteomes" id="UP000601789"/>
    </source>
</evidence>
<dbReference type="EMBL" id="JADGMQ010000002">
    <property type="protein sequence ID" value="MBI1620082.1"/>
    <property type="molecule type" value="Genomic_DNA"/>
</dbReference>
<gene>
    <name evidence="1" type="ORF">IOD40_05310</name>
</gene>
<reference evidence="1 2" key="1">
    <citation type="submission" date="2020-10" db="EMBL/GenBank/DDBJ databases">
        <title>Aquamicrobium zhengzhouensis sp. nov., a exopolysaccharide producing bacterium isolated from farmland soil.</title>
        <authorList>
            <person name="Wang X."/>
        </authorList>
    </citation>
    <scope>NUCLEOTIDE SEQUENCE [LARGE SCALE GENOMIC DNA]</scope>
    <source>
        <strain evidence="2">cd-1</strain>
    </source>
</reference>
<organism evidence="1 2">
    <name type="scientific">Aquamicrobium zhengzhouense</name>
    <dbReference type="NCBI Taxonomy" id="2781738"/>
    <lineage>
        <taxon>Bacteria</taxon>
        <taxon>Pseudomonadati</taxon>
        <taxon>Pseudomonadota</taxon>
        <taxon>Alphaproteobacteria</taxon>
        <taxon>Hyphomicrobiales</taxon>
        <taxon>Phyllobacteriaceae</taxon>
        <taxon>Aquamicrobium</taxon>
    </lineage>
</organism>
<evidence type="ECO:0000313" key="1">
    <source>
        <dbReference type="EMBL" id="MBI1620082.1"/>
    </source>
</evidence>
<dbReference type="Proteomes" id="UP000601789">
    <property type="component" value="Unassembled WGS sequence"/>
</dbReference>
<sequence>MPAPKKKATSFSISERADELLGKLAEYHGVKRTAVVEMLIRAEARKLALE</sequence>